<dbReference type="eggNOG" id="ENOG5033C1K">
    <property type="taxonomic scope" value="Bacteria"/>
</dbReference>
<name>B4S8S5_PROA2</name>
<sequence>MIKKTRKLIPAAILGIALSSVADVAQADARISVHIDNIGAVLGVSDHRNDVYFDVYDTNLLFIPALGYFVSYGSPFDILFLDNFYYLHRYGHWYRSSSYGGPWIVIQSHRLPSRIRKHPWKTIYQYRDREYRKHKQHRWLRKHNYSDRYQRDYRYDSDRWNKNRRDQKSLRDDRKDNRSSRDLKRLDNRTSKDKKFNKSNNDNSYSNKRYEKTYKSRSDNRVNDNRKSDRDQKRSRDKYNNRYDKNEKGRDRDANRENTSWRGWR</sequence>
<evidence type="ECO:0000256" key="1">
    <source>
        <dbReference type="SAM" id="MobiDB-lite"/>
    </source>
</evidence>
<dbReference type="AlphaFoldDB" id="B4S8S5"/>
<gene>
    <name evidence="3" type="ordered locus">Paes_1442</name>
</gene>
<protein>
    <submittedName>
        <fullName evidence="3">Uncharacterized protein</fullName>
    </submittedName>
</protein>
<feature type="chain" id="PRO_5002825795" evidence="2">
    <location>
        <begin position="23"/>
        <end position="265"/>
    </location>
</feature>
<organism evidence="3 4">
    <name type="scientific">Prosthecochloris aestuarii (strain DSM 271 / SK 413)</name>
    <dbReference type="NCBI Taxonomy" id="290512"/>
    <lineage>
        <taxon>Bacteria</taxon>
        <taxon>Pseudomonadati</taxon>
        <taxon>Chlorobiota</taxon>
        <taxon>Chlorobiia</taxon>
        <taxon>Chlorobiales</taxon>
        <taxon>Chlorobiaceae</taxon>
        <taxon>Prosthecochloris</taxon>
    </lineage>
</organism>
<feature type="compositionally biased region" description="Basic and acidic residues" evidence="1">
    <location>
        <begin position="165"/>
        <end position="196"/>
    </location>
</feature>
<evidence type="ECO:0000256" key="2">
    <source>
        <dbReference type="SAM" id="SignalP"/>
    </source>
</evidence>
<dbReference type="STRING" id="290512.Paes_1442"/>
<proteinExistence type="predicted"/>
<feature type="region of interest" description="Disordered" evidence="1">
    <location>
        <begin position="165"/>
        <end position="265"/>
    </location>
</feature>
<accession>B4S8S5</accession>
<reference evidence="3" key="1">
    <citation type="submission" date="2008-06" db="EMBL/GenBank/DDBJ databases">
        <title>Complete sequence of chromosome of Prosthecochloris aestuarii DSM 271.</title>
        <authorList>
            <consortium name="US DOE Joint Genome Institute"/>
            <person name="Lucas S."/>
            <person name="Copeland A."/>
            <person name="Lapidus A."/>
            <person name="Glavina del Rio T."/>
            <person name="Dalin E."/>
            <person name="Tice H."/>
            <person name="Bruce D."/>
            <person name="Goodwin L."/>
            <person name="Pitluck S."/>
            <person name="Schmutz J."/>
            <person name="Larimer F."/>
            <person name="Land M."/>
            <person name="Hauser L."/>
            <person name="Kyrpides N."/>
            <person name="Anderson I."/>
            <person name="Liu Z."/>
            <person name="Li T."/>
            <person name="Zhao F."/>
            <person name="Overmann J."/>
            <person name="Bryant D.A."/>
            <person name="Richardson P."/>
        </authorList>
    </citation>
    <scope>NUCLEOTIDE SEQUENCE [LARGE SCALE GENOMIC DNA]</scope>
    <source>
        <strain evidence="3">DSM 271</strain>
    </source>
</reference>
<dbReference type="EMBL" id="CP001108">
    <property type="protein sequence ID" value="ACF46462.1"/>
    <property type="molecule type" value="Genomic_DNA"/>
</dbReference>
<feature type="compositionally biased region" description="Low complexity" evidence="1">
    <location>
        <begin position="198"/>
        <end position="207"/>
    </location>
</feature>
<evidence type="ECO:0000313" key="3">
    <source>
        <dbReference type="EMBL" id="ACF46462.1"/>
    </source>
</evidence>
<feature type="compositionally biased region" description="Basic and acidic residues" evidence="1">
    <location>
        <begin position="208"/>
        <end position="256"/>
    </location>
</feature>
<feature type="signal peptide" evidence="2">
    <location>
        <begin position="1"/>
        <end position="22"/>
    </location>
</feature>
<dbReference type="Proteomes" id="UP000002725">
    <property type="component" value="Chromosome"/>
</dbReference>
<keyword evidence="2" id="KW-0732">Signal</keyword>
<evidence type="ECO:0000313" key="4">
    <source>
        <dbReference type="Proteomes" id="UP000002725"/>
    </source>
</evidence>
<keyword evidence="4" id="KW-1185">Reference proteome</keyword>
<dbReference type="RefSeq" id="WP_012505995.1">
    <property type="nucleotide sequence ID" value="NC_011059.1"/>
</dbReference>
<dbReference type="KEGG" id="paa:Paes_1442"/>
<dbReference type="HOGENOM" id="CLU_067281_0_0_10"/>